<dbReference type="RefSeq" id="WP_136554573.1">
    <property type="nucleotide sequence ID" value="NZ_STGJ01000014.1"/>
</dbReference>
<feature type="signal peptide" evidence="1">
    <location>
        <begin position="1"/>
        <end position="19"/>
    </location>
</feature>
<evidence type="ECO:0000313" key="2">
    <source>
        <dbReference type="EMBL" id="TIC80307.1"/>
    </source>
</evidence>
<feature type="chain" id="PRO_5020766600" description="Lysozyme inhibitor" evidence="1">
    <location>
        <begin position="20"/>
        <end position="120"/>
    </location>
</feature>
<proteinExistence type="predicted"/>
<keyword evidence="1" id="KW-0732">Signal</keyword>
<dbReference type="AlphaFoldDB" id="A0A4T0UNX0"/>
<evidence type="ECO:0000256" key="1">
    <source>
        <dbReference type="SAM" id="SignalP"/>
    </source>
</evidence>
<name>A0A4T0UNX0_9NEIS</name>
<comment type="caution">
    <text evidence="2">The sequence shown here is derived from an EMBL/GenBank/DDBJ whole genome shotgun (WGS) entry which is preliminary data.</text>
</comment>
<evidence type="ECO:0008006" key="4">
    <source>
        <dbReference type="Google" id="ProtNLM"/>
    </source>
</evidence>
<sequence>MKKICTAVLLMAATGVTFAADFAPVKKQQGYEACVYASKGKYVVNEYDVAVNAGGKVVHVKLNGETLPTEVKGEHQSKDGSLKISYVPIGKPEKNMGTLSGTYKGEKITSIPVTVACSEH</sequence>
<organism evidence="2 3">
    <name type="scientific">Crenobacter intestini</name>
    <dbReference type="NCBI Taxonomy" id="2563443"/>
    <lineage>
        <taxon>Bacteria</taxon>
        <taxon>Pseudomonadati</taxon>
        <taxon>Pseudomonadota</taxon>
        <taxon>Betaproteobacteria</taxon>
        <taxon>Neisseriales</taxon>
        <taxon>Neisseriaceae</taxon>
        <taxon>Crenobacter</taxon>
    </lineage>
</organism>
<protein>
    <recommendedName>
        <fullName evidence="4">Lysozyme inhibitor</fullName>
    </recommendedName>
</protein>
<accession>A0A4T0UNX0</accession>
<dbReference type="EMBL" id="STGJ01000014">
    <property type="protein sequence ID" value="TIC80307.1"/>
    <property type="molecule type" value="Genomic_DNA"/>
</dbReference>
<evidence type="ECO:0000313" key="3">
    <source>
        <dbReference type="Proteomes" id="UP000308891"/>
    </source>
</evidence>
<gene>
    <name evidence="2" type="ORF">E5K04_12435</name>
</gene>
<reference evidence="2 3" key="1">
    <citation type="submission" date="2019-04" db="EMBL/GenBank/DDBJ databases">
        <title>Crenobacter sp. nov.</title>
        <authorList>
            <person name="Shi S."/>
        </authorList>
    </citation>
    <scope>NUCLEOTIDE SEQUENCE [LARGE SCALE GENOMIC DNA]</scope>
    <source>
        <strain evidence="2 3">GY 70310</strain>
    </source>
</reference>
<keyword evidence="3" id="KW-1185">Reference proteome</keyword>
<dbReference type="Proteomes" id="UP000308891">
    <property type="component" value="Unassembled WGS sequence"/>
</dbReference>